<dbReference type="KEGG" id="haer:DU502_04320"/>
<feature type="coiled-coil region" evidence="1">
    <location>
        <begin position="539"/>
        <end position="615"/>
    </location>
</feature>
<dbReference type="InterPro" id="IPR025904">
    <property type="entry name" value="Tubulin-like"/>
</dbReference>
<dbReference type="EMBL" id="CP034145">
    <property type="protein sequence ID" value="AZH24656.1"/>
    <property type="molecule type" value="Genomic_DNA"/>
</dbReference>
<dbReference type="OrthoDB" id="350180at2157"/>
<dbReference type="GO" id="GO:0007017">
    <property type="term" value="P:microtubule-based process"/>
    <property type="evidence" value="ECO:0007669"/>
    <property type="project" value="InterPro"/>
</dbReference>
<protein>
    <submittedName>
        <fullName evidence="3">Tubulin-like protein</fullName>
    </submittedName>
</protein>
<dbReference type="InterPro" id="IPR017975">
    <property type="entry name" value="Tubulin_CS"/>
</dbReference>
<dbReference type="Gene3D" id="3.40.50.1440">
    <property type="entry name" value="Tubulin/FtsZ, GTPase domain"/>
    <property type="match status" value="1"/>
</dbReference>
<reference evidence="3" key="3">
    <citation type="submission" date="2018-10" db="EMBL/GenBank/DDBJ databases">
        <authorList>
            <person name="Whitman W."/>
            <person name="Huntemann M."/>
            <person name="Clum A."/>
            <person name="Pillay M."/>
            <person name="Palaniappan K."/>
            <person name="Varghese N."/>
            <person name="Mikhailova N."/>
            <person name="Stamatis D."/>
            <person name="Reddy T."/>
            <person name="Daum C."/>
            <person name="Shapiro N."/>
            <person name="Ivanova N."/>
            <person name="Kyrpides N."/>
            <person name="Woyke T."/>
        </authorList>
    </citation>
    <scope>NUCLEOTIDE SEQUENCE</scope>
    <source>
        <strain evidence="3">CGMCC 1.10124</strain>
    </source>
</reference>
<dbReference type="GO" id="GO:0005874">
    <property type="term" value="C:microtubule"/>
    <property type="evidence" value="ECO:0007669"/>
    <property type="project" value="InterPro"/>
</dbReference>
<dbReference type="GO" id="GO:0005525">
    <property type="term" value="F:GTP binding"/>
    <property type="evidence" value="ECO:0007669"/>
    <property type="project" value="InterPro"/>
</dbReference>
<gene>
    <name evidence="3" type="ORF">ATH50_0912</name>
    <name evidence="2" type="ORF">DU502_04320</name>
</gene>
<dbReference type="SUPFAM" id="SSF52490">
    <property type="entry name" value="Tubulin nucleotide-binding domain-like"/>
    <property type="match status" value="1"/>
</dbReference>
<dbReference type="Proteomes" id="UP000277326">
    <property type="component" value="Unassembled WGS sequence"/>
</dbReference>
<evidence type="ECO:0000313" key="2">
    <source>
        <dbReference type="EMBL" id="AZH24656.1"/>
    </source>
</evidence>
<dbReference type="Proteomes" id="UP000282007">
    <property type="component" value="Chromosome"/>
</dbReference>
<accession>A0A3M0DPN6</accession>
<dbReference type="EMBL" id="REFS01000002">
    <property type="protein sequence ID" value="RMB23687.1"/>
    <property type="molecule type" value="Genomic_DNA"/>
</dbReference>
<keyword evidence="1" id="KW-0175">Coiled coil</keyword>
<feature type="coiled-coil region" evidence="1">
    <location>
        <begin position="341"/>
        <end position="390"/>
    </location>
</feature>
<dbReference type="Pfam" id="PF13809">
    <property type="entry name" value="Tubulin_2"/>
    <property type="match status" value="1"/>
</dbReference>
<dbReference type="InterPro" id="IPR036525">
    <property type="entry name" value="Tubulin/FtsZ_GTPase_sf"/>
</dbReference>
<reference evidence="3 4" key="1">
    <citation type="journal article" date="2015" name="Stand. Genomic Sci.">
        <title>Genomic Encyclopedia of Bacterial and Archaeal Type Strains, Phase III: the genomes of soil and plant-associated and newly described type strains.</title>
        <authorList>
            <person name="Whitman W.B."/>
            <person name="Woyke T."/>
            <person name="Klenk H.P."/>
            <person name="Zhou Y."/>
            <person name="Lilburn T.G."/>
            <person name="Beck B.J."/>
            <person name="De Vos P."/>
            <person name="Vandamme P."/>
            <person name="Eisen J.A."/>
            <person name="Garrity G."/>
            <person name="Hugenholtz P."/>
            <person name="Kyrpides N.C."/>
        </authorList>
    </citation>
    <scope>NUCLEOTIDE SEQUENCE [LARGE SCALE GENOMIC DNA]</scope>
    <source>
        <strain evidence="3 4">CGMCC 1.10124</strain>
    </source>
</reference>
<dbReference type="GeneID" id="38470484"/>
<evidence type="ECO:0000313" key="3">
    <source>
        <dbReference type="EMBL" id="RMB23687.1"/>
    </source>
</evidence>
<dbReference type="PROSITE" id="PS00227">
    <property type="entry name" value="TUBULIN"/>
    <property type="match status" value="1"/>
</dbReference>
<keyword evidence="5" id="KW-1185">Reference proteome</keyword>
<reference evidence="2 5" key="2">
    <citation type="submission" date="2018-07" db="EMBL/GenBank/DDBJ databases">
        <title>Genome sequences of Haloplanus aerogenes JCM 16430T.</title>
        <authorList>
            <person name="Kim Y.B."/>
            <person name="Roh S.W."/>
        </authorList>
    </citation>
    <scope>NUCLEOTIDE SEQUENCE [LARGE SCALE GENOMIC DNA]</scope>
    <source>
        <strain evidence="2 5">JCM 16430</strain>
    </source>
</reference>
<organism evidence="3 4">
    <name type="scientific">Haloplanus aerogenes</name>
    <dbReference type="NCBI Taxonomy" id="660522"/>
    <lineage>
        <taxon>Archaea</taxon>
        <taxon>Methanobacteriati</taxon>
        <taxon>Methanobacteriota</taxon>
        <taxon>Stenosarchaea group</taxon>
        <taxon>Halobacteria</taxon>
        <taxon>Halobacteriales</taxon>
        <taxon>Haloferacaceae</taxon>
        <taxon>Haloplanus</taxon>
    </lineage>
</organism>
<proteinExistence type="predicted"/>
<evidence type="ECO:0000313" key="5">
    <source>
        <dbReference type="Proteomes" id="UP000282007"/>
    </source>
</evidence>
<evidence type="ECO:0000313" key="4">
    <source>
        <dbReference type="Proteomes" id="UP000277326"/>
    </source>
</evidence>
<name>A0A3M0DPN6_9EURY</name>
<sequence length="925" mass="105311">MGAEDSLTHPTYIIGVGQAGINVMNTLHEVAQENDDGHKFQFAAIDTDVDALSSTPREALNFQLEIEDDFIDEDRANYPYLTGRMNLEDKGARRQRPVGRYKLDNKNEFESTFEQIWSEIESHYEDHSADLGPQQASFDIFLIHSLGGGTGSGTFPLLLMMLDMIAEDLDSDYVYTAGMGVVPEIPMNEDGQGPIPLPGSPIYYPNAHAALHDLEKFELLEIINNTSYDRHMPSDVVEENRTLELPVHSSRLQGAGPRSHVTQFSLDGGPPFDDYWLMGVDEGDIDGRIAGQTGPETYRQEVNQIMARSLYAITQFSSGAENWTQGKSVLGTPDQAEVYVANDEVEAYAELKAEKEAKERRKNEEIPEEIEELEAQIESLKTRKSNLNLDDIDDEELIREIRNYLGKEGFRKGSAIVESKSQSDIEAILDEVADDYDIEGQIIAVDVLDEKLSQQEGGAPEVEEEHKDIVQDIWSTYNLQTLPGNSGIKTTTGKAQEARAYLDDEISEYKEIKEEWDPDLLGQIQDTLPPLIGIFESERENAEAWLAALQSDYDDLERIMGTWGRVTSMQQAISDRRSDIRSQITAKMNELEQEIDSLRDEQDELADQIRSKEREMSSKIETLTTAQTSMRQVDLPLVQSELRDIDLDLVQNHLNSLADYVDEGLIDETKVRRALSQRIDFAASWKNNVIDGDTNKTEIPVYADDTDEFWYLYHPDNRELLDLIDKATDADEQKEPGGELEYLDDPYRIEYVTFTRRGPVSRLKLYQMLNNLADNGRLERLGAQYENYLQAFAYVEWYGREVKNAFDADLRVTVSRPPEMDHTRVDKPELSEGELKNFVKVSGLDSYIWQGMMWDAYEPTDQRFTGWEKKLRREGIGWNQLQTSTPDSDLKAQWLAGQADWEDIVDAYQQNLIEKTGIKVQFEDD</sequence>
<dbReference type="AlphaFoldDB" id="A0A3M0DPN6"/>
<dbReference type="RefSeq" id="WP_121919611.1">
    <property type="nucleotide sequence ID" value="NZ_CP034145.1"/>
</dbReference>
<evidence type="ECO:0000256" key="1">
    <source>
        <dbReference type="SAM" id="Coils"/>
    </source>
</evidence>